<protein>
    <submittedName>
        <fullName evidence="7">FAD dependent oxidoreductase TIGR03364</fullName>
    </submittedName>
</protein>
<dbReference type="NCBIfam" id="TIGR03364">
    <property type="entry name" value="HpnW_proposed"/>
    <property type="match status" value="1"/>
</dbReference>
<evidence type="ECO:0000256" key="3">
    <source>
        <dbReference type="ARBA" id="ARBA00022630"/>
    </source>
</evidence>
<feature type="compositionally biased region" description="Low complexity" evidence="5">
    <location>
        <begin position="7"/>
        <end position="18"/>
    </location>
</feature>
<dbReference type="InterPro" id="IPR036188">
    <property type="entry name" value="FAD/NAD-bd_sf"/>
</dbReference>
<accession>A0A2P8DI47</accession>
<dbReference type="Proteomes" id="UP000240542">
    <property type="component" value="Unassembled WGS sequence"/>
</dbReference>
<dbReference type="AlphaFoldDB" id="A0A2P8DI47"/>
<comment type="cofactor">
    <cofactor evidence="1">
        <name>FAD</name>
        <dbReference type="ChEBI" id="CHEBI:57692"/>
    </cofactor>
</comment>
<dbReference type="PANTHER" id="PTHR13847">
    <property type="entry name" value="SARCOSINE DEHYDROGENASE-RELATED"/>
    <property type="match status" value="1"/>
</dbReference>
<evidence type="ECO:0000256" key="5">
    <source>
        <dbReference type="SAM" id="MobiDB-lite"/>
    </source>
</evidence>
<dbReference type="GO" id="GO:0016491">
    <property type="term" value="F:oxidoreductase activity"/>
    <property type="evidence" value="ECO:0007669"/>
    <property type="project" value="UniProtKB-KW"/>
</dbReference>
<evidence type="ECO:0000313" key="7">
    <source>
        <dbReference type="EMBL" id="PSK96902.1"/>
    </source>
</evidence>
<comment type="caution">
    <text evidence="7">The sequence shown here is derived from an EMBL/GenBank/DDBJ whole genome shotgun (WGS) entry which is preliminary data.</text>
</comment>
<keyword evidence="3" id="KW-0285">Flavoprotein</keyword>
<dbReference type="EMBL" id="PYGA01000010">
    <property type="protein sequence ID" value="PSK96902.1"/>
    <property type="molecule type" value="Genomic_DNA"/>
</dbReference>
<dbReference type="Gene3D" id="3.50.50.60">
    <property type="entry name" value="FAD/NAD(P)-binding domain"/>
    <property type="match status" value="1"/>
</dbReference>
<sequence>MCRHPRSASVGTVSTSSTPLTGHPRSDLVVVGAGIVGLAHAVDAHDRGLSVTVVERSSHAVGASVRNFGHGCVTAQTGENLRRGRAARERWIALAERTGLWLARSGAVAVARDAAEMAVLAELAEQRGPGEVDLLTSAQVEERVPGVDPATTGGALLPQDIRVDPRNAVHRIAEWLAAQPGVRMVYDTAVTGVGDGVVHTARGDLACERAVVCAGHEVDALFPEAADAAGLHQCALQMLLVDSPRDRTFAPAVLTGTSLVRYPAFAGTESGAALRARFRQRRPELLAAGVNLMFTQRPDGALLIGDTHTYAPTVEPFLGEDHAELLLDEAARLLGTGPLRVRQRWQGVYAASTATDLLVAAPSPRVRAVTVTSGIGMTIALGTAPDILDDLLA</sequence>
<dbReference type="PANTHER" id="PTHR13847:SF286">
    <property type="entry name" value="D-AMINO ACID DEHYDROGENASE"/>
    <property type="match status" value="1"/>
</dbReference>
<keyword evidence="4" id="KW-0560">Oxidoreductase</keyword>
<proteinExistence type="inferred from homology"/>
<comment type="similarity">
    <text evidence="2">Belongs to the DadA oxidoreductase family.</text>
</comment>
<dbReference type="Pfam" id="PF01266">
    <property type="entry name" value="DAO"/>
    <property type="match status" value="1"/>
</dbReference>
<feature type="domain" description="FAD dependent oxidoreductase" evidence="6">
    <location>
        <begin position="27"/>
        <end position="384"/>
    </location>
</feature>
<dbReference type="SUPFAM" id="SSF51905">
    <property type="entry name" value="FAD/NAD(P)-binding domain"/>
    <property type="match status" value="1"/>
</dbReference>
<evidence type="ECO:0000256" key="1">
    <source>
        <dbReference type="ARBA" id="ARBA00001974"/>
    </source>
</evidence>
<evidence type="ECO:0000313" key="8">
    <source>
        <dbReference type="Proteomes" id="UP000240542"/>
    </source>
</evidence>
<dbReference type="GO" id="GO:0005737">
    <property type="term" value="C:cytoplasm"/>
    <property type="evidence" value="ECO:0007669"/>
    <property type="project" value="TreeGrafter"/>
</dbReference>
<evidence type="ECO:0000256" key="2">
    <source>
        <dbReference type="ARBA" id="ARBA00009410"/>
    </source>
</evidence>
<evidence type="ECO:0000256" key="4">
    <source>
        <dbReference type="ARBA" id="ARBA00023002"/>
    </source>
</evidence>
<evidence type="ECO:0000259" key="6">
    <source>
        <dbReference type="Pfam" id="PF01266"/>
    </source>
</evidence>
<organism evidence="7 8">
    <name type="scientific">Murinocardiopsis flavida</name>
    <dbReference type="NCBI Taxonomy" id="645275"/>
    <lineage>
        <taxon>Bacteria</taxon>
        <taxon>Bacillati</taxon>
        <taxon>Actinomycetota</taxon>
        <taxon>Actinomycetes</taxon>
        <taxon>Streptosporangiales</taxon>
        <taxon>Nocardiopsidaceae</taxon>
        <taxon>Murinocardiopsis</taxon>
    </lineage>
</organism>
<keyword evidence="8" id="KW-1185">Reference proteome</keyword>
<dbReference type="InterPro" id="IPR017741">
    <property type="entry name" value="FAD-dependent_OxRdtase_HpnW"/>
</dbReference>
<name>A0A2P8DI47_9ACTN</name>
<dbReference type="InterPro" id="IPR006076">
    <property type="entry name" value="FAD-dep_OxRdtase"/>
</dbReference>
<gene>
    <name evidence="7" type="ORF">CLV63_110202</name>
</gene>
<feature type="region of interest" description="Disordered" evidence="5">
    <location>
        <begin position="1"/>
        <end position="23"/>
    </location>
</feature>
<reference evidence="7 8" key="1">
    <citation type="submission" date="2018-03" db="EMBL/GenBank/DDBJ databases">
        <title>Genomic Encyclopedia of Archaeal and Bacterial Type Strains, Phase II (KMG-II): from individual species to whole genera.</title>
        <authorList>
            <person name="Goeker M."/>
        </authorList>
    </citation>
    <scope>NUCLEOTIDE SEQUENCE [LARGE SCALE GENOMIC DNA]</scope>
    <source>
        <strain evidence="7 8">DSM 45312</strain>
    </source>
</reference>
<dbReference type="Gene3D" id="3.30.9.10">
    <property type="entry name" value="D-Amino Acid Oxidase, subunit A, domain 2"/>
    <property type="match status" value="1"/>
</dbReference>